<dbReference type="InterPro" id="IPR024079">
    <property type="entry name" value="MetalloPept_cat_dom_sf"/>
</dbReference>
<name>A0ABS7IYL5_9SPHN</name>
<dbReference type="Gene3D" id="3.40.390.10">
    <property type="entry name" value="Collagenase (Catalytic Domain)"/>
    <property type="match status" value="1"/>
</dbReference>
<dbReference type="EMBL" id="JAIGNK010000001">
    <property type="protein sequence ID" value="MBX7457301.1"/>
    <property type="molecule type" value="Genomic_DNA"/>
</dbReference>
<organism evidence="4 5">
    <name type="scientific">Qipengyuania polymorpha</name>
    <dbReference type="NCBI Taxonomy" id="2867234"/>
    <lineage>
        <taxon>Bacteria</taxon>
        <taxon>Pseudomonadati</taxon>
        <taxon>Pseudomonadota</taxon>
        <taxon>Alphaproteobacteria</taxon>
        <taxon>Sphingomonadales</taxon>
        <taxon>Erythrobacteraceae</taxon>
        <taxon>Qipengyuania</taxon>
    </lineage>
</organism>
<dbReference type="InterPro" id="IPR034032">
    <property type="entry name" value="Zn_MMP-like_bac"/>
</dbReference>
<dbReference type="Proteomes" id="UP000783253">
    <property type="component" value="Unassembled WGS sequence"/>
</dbReference>
<reference evidence="4 5" key="1">
    <citation type="submission" date="2021-08" db="EMBL/GenBank/DDBJ databases">
        <title>Comparative Genomics Analysis of the Genus Qipengyuania Reveals Extensive Genetic Diversity and Metabolic Versatility, Including the Description of Fifteen Novel Species.</title>
        <authorList>
            <person name="Liu Y."/>
        </authorList>
    </citation>
    <scope>NUCLEOTIDE SEQUENCE [LARGE SCALE GENOMIC DNA]</scope>
    <source>
        <strain evidence="4 5">1NDH17</strain>
    </source>
</reference>
<protein>
    <submittedName>
        <fullName evidence="4">Zinc-dependent metalloprotease</fullName>
    </submittedName>
</protein>
<dbReference type="Pfam" id="PF17148">
    <property type="entry name" value="DUF5117"/>
    <property type="match status" value="1"/>
</dbReference>
<feature type="chain" id="PRO_5045403996" evidence="1">
    <location>
        <begin position="35"/>
        <end position="796"/>
    </location>
</feature>
<keyword evidence="4" id="KW-0482">Metalloprotease</keyword>
<dbReference type="RefSeq" id="WP_221572621.1">
    <property type="nucleotide sequence ID" value="NZ_JAIGNK010000001.1"/>
</dbReference>
<dbReference type="PANTHER" id="PTHR38478">
    <property type="entry name" value="PEPTIDASE M1A AND M12B"/>
    <property type="match status" value="1"/>
</dbReference>
<evidence type="ECO:0000259" key="3">
    <source>
        <dbReference type="Pfam" id="PF17148"/>
    </source>
</evidence>
<dbReference type="PANTHER" id="PTHR38478:SF1">
    <property type="entry name" value="ZINC DEPENDENT METALLOPROTEASE DOMAIN LIPOPROTEIN"/>
    <property type="match status" value="1"/>
</dbReference>
<keyword evidence="4" id="KW-0378">Hydrolase</keyword>
<comment type="caution">
    <text evidence="4">The sequence shown here is derived from an EMBL/GenBank/DDBJ whole genome shotgun (WGS) entry which is preliminary data.</text>
</comment>
<evidence type="ECO:0000313" key="4">
    <source>
        <dbReference type="EMBL" id="MBX7457301.1"/>
    </source>
</evidence>
<dbReference type="InterPro" id="IPR032534">
    <property type="entry name" value="EcxA_zinc-bd"/>
</dbReference>
<keyword evidence="5" id="KW-1185">Reference proteome</keyword>
<dbReference type="GO" id="GO:0008237">
    <property type="term" value="F:metallopeptidase activity"/>
    <property type="evidence" value="ECO:0007669"/>
    <property type="project" value="UniProtKB-KW"/>
</dbReference>
<dbReference type="CDD" id="cd04276">
    <property type="entry name" value="ZnMc_MMP_like_2"/>
    <property type="match status" value="1"/>
</dbReference>
<feature type="domain" description="DUF5117" evidence="3">
    <location>
        <begin position="89"/>
        <end position="273"/>
    </location>
</feature>
<accession>A0ABS7IYL5</accession>
<evidence type="ECO:0000256" key="1">
    <source>
        <dbReference type="SAM" id="SignalP"/>
    </source>
</evidence>
<feature type="domain" description="EcxA zinc-binding" evidence="2">
    <location>
        <begin position="400"/>
        <end position="697"/>
    </location>
</feature>
<keyword evidence="1" id="KW-0732">Signal</keyword>
<sequence>MSWISQGETNEMRRFGFAVTFALATALAATSAAAQDRLLEVEAAMDESSITVTLPKPDERGVAARYLYVAQIETGVGSAATSVDRGAPLTTGILRFRRMGKKVVAELENTQFAAPDGSALQQASVTNSFPTATLWVGEISETAEDGSFSFDISSFLAMDHFGFAGQLGETYALSKEGSLADPSRVQVFPENAEFSAMLTFKAKQADASLRNVSPDGGTIALWVRHSLVKLPDEPMPVRTDPYGFAFSTYRYDFSAPLGESMLTKLAQRHRLEKTDPAAARSPVKEPIVFYVDGAAPEPVRQALIDGVGWWAQAFDEAGFVDAFRVEVLPENIDPLDMRYNVVNWVNRATRGWSYGPSIVDPRTGEILKGSVMLGSLRVRQDIMIFQALMGAGLTNTGDPNDPVAMALARIRQLGAHEVGHTLGLAHNFAGSSQERYSVMDYPAPRVELVDGRPSIANAYGVGVGEWDKFAIRYLYAARTDEEARTMVDEARERGLRFVSDADARGTSAANPHGSLWDDAADPVAELDRVLAVRRAALARFDVDAIPDGQDLPSLRRAFVPIWLLHRYQVEAAAKALGGMVTPHGLAGDSAQVETVSARTQQEALDVLLRALSPRELTVPDRLQPLLSYGPATDYDYSTTIEVIPTAGGPVFDSLRATEIGAVHVLDSLLDPQRLNRLEMQNAASPEIPSAHEVLGRLIFHADNLGGKGAVGRRIATTIALDLARTLQEGALSRSIAMQGEGQLARWAQELSRTRGRGVEADWRRGLGALLSDSERLAGALKDPALLPMVPPGSPIG</sequence>
<evidence type="ECO:0000313" key="5">
    <source>
        <dbReference type="Proteomes" id="UP000783253"/>
    </source>
</evidence>
<keyword evidence="4" id="KW-0645">Protease</keyword>
<gene>
    <name evidence="4" type="ORF">K3152_03495</name>
</gene>
<dbReference type="SUPFAM" id="SSF55486">
    <property type="entry name" value="Metalloproteases ('zincins'), catalytic domain"/>
    <property type="match status" value="1"/>
</dbReference>
<evidence type="ECO:0000259" key="2">
    <source>
        <dbReference type="Pfam" id="PF16313"/>
    </source>
</evidence>
<proteinExistence type="predicted"/>
<dbReference type="Pfam" id="PF16313">
    <property type="entry name" value="DUF4953"/>
    <property type="match status" value="1"/>
</dbReference>
<dbReference type="InterPro" id="IPR033413">
    <property type="entry name" value="DUF5117"/>
</dbReference>
<feature type="signal peptide" evidence="1">
    <location>
        <begin position="1"/>
        <end position="34"/>
    </location>
</feature>